<sequence length="176" mass="19674">MAFSGITKLISQLTATTSISDTDNLIVGNTDAKKITWAQIISIINNKLHVGDLSYLSTSEKKDLVAAINEVYYNDTWSNLQTVGSQQGITLKYKYTKSLVEIIYDGTLTKNMTYGAGTIGYSFPEMPEEYLPPFNLREPIFCPSNNNALCLRIFPYSTKQWSISSESKAHKSVSEY</sequence>
<name>A0A921LFD0_9BACE</name>
<dbReference type="EMBL" id="DYVL01000061">
    <property type="protein sequence ID" value="HJG11197.1"/>
    <property type="molecule type" value="Genomic_DNA"/>
</dbReference>
<dbReference type="Proteomes" id="UP000747074">
    <property type="component" value="Unassembled WGS sequence"/>
</dbReference>
<accession>A0A921LFD0</accession>
<dbReference type="AlphaFoldDB" id="A0A921LFD0"/>
<gene>
    <name evidence="1" type="ORF">K8V07_04645</name>
</gene>
<reference evidence="1" key="1">
    <citation type="journal article" date="2021" name="PeerJ">
        <title>Extensive microbial diversity within the chicken gut microbiome revealed by metagenomics and culture.</title>
        <authorList>
            <person name="Gilroy R."/>
            <person name="Ravi A."/>
            <person name="Getino M."/>
            <person name="Pursley I."/>
            <person name="Horton D.L."/>
            <person name="Alikhan N.F."/>
            <person name="Baker D."/>
            <person name="Gharbi K."/>
            <person name="Hall N."/>
            <person name="Watson M."/>
            <person name="Adriaenssens E.M."/>
            <person name="Foster-Nyarko E."/>
            <person name="Jarju S."/>
            <person name="Secka A."/>
            <person name="Antonio M."/>
            <person name="Oren A."/>
            <person name="Chaudhuri R.R."/>
            <person name="La Ragione R."/>
            <person name="Hildebrand F."/>
            <person name="Pallen M.J."/>
        </authorList>
    </citation>
    <scope>NUCLEOTIDE SEQUENCE</scope>
    <source>
        <strain evidence="1">CHK154-13316</strain>
    </source>
</reference>
<protein>
    <submittedName>
        <fullName evidence="1">Uncharacterized protein</fullName>
    </submittedName>
</protein>
<organism evidence="1 2">
    <name type="scientific">Bacteroides xylanisolvens</name>
    <dbReference type="NCBI Taxonomy" id="371601"/>
    <lineage>
        <taxon>Bacteria</taxon>
        <taxon>Pseudomonadati</taxon>
        <taxon>Bacteroidota</taxon>
        <taxon>Bacteroidia</taxon>
        <taxon>Bacteroidales</taxon>
        <taxon>Bacteroidaceae</taxon>
        <taxon>Bacteroides</taxon>
    </lineage>
</organism>
<evidence type="ECO:0000313" key="2">
    <source>
        <dbReference type="Proteomes" id="UP000747074"/>
    </source>
</evidence>
<evidence type="ECO:0000313" key="1">
    <source>
        <dbReference type="EMBL" id="HJG11197.1"/>
    </source>
</evidence>
<reference evidence="1" key="2">
    <citation type="submission" date="2021-09" db="EMBL/GenBank/DDBJ databases">
        <authorList>
            <person name="Gilroy R."/>
        </authorList>
    </citation>
    <scope>NUCLEOTIDE SEQUENCE</scope>
    <source>
        <strain evidence="1">CHK154-13316</strain>
    </source>
</reference>
<proteinExistence type="predicted"/>
<feature type="non-terminal residue" evidence="1">
    <location>
        <position position="176"/>
    </location>
</feature>
<comment type="caution">
    <text evidence="1">The sequence shown here is derived from an EMBL/GenBank/DDBJ whole genome shotgun (WGS) entry which is preliminary data.</text>
</comment>